<feature type="chain" id="PRO_5047148700" description="Lipoprotein SmpA/OmlA domain-containing protein" evidence="1">
    <location>
        <begin position="22"/>
        <end position="127"/>
    </location>
</feature>
<keyword evidence="1" id="KW-0732">Signal</keyword>
<evidence type="ECO:0000313" key="2">
    <source>
        <dbReference type="EMBL" id="MFD2872454.1"/>
    </source>
</evidence>
<accession>A0ABW5YAP1</accession>
<evidence type="ECO:0008006" key="4">
    <source>
        <dbReference type="Google" id="ProtNLM"/>
    </source>
</evidence>
<feature type="signal peptide" evidence="1">
    <location>
        <begin position="1"/>
        <end position="21"/>
    </location>
</feature>
<dbReference type="EMBL" id="JBHUPD010000002">
    <property type="protein sequence ID" value="MFD2872454.1"/>
    <property type="molecule type" value="Genomic_DNA"/>
</dbReference>
<organism evidence="2 3">
    <name type="scientific">Mucilaginibacter ximonensis</name>
    <dbReference type="NCBI Taxonomy" id="538021"/>
    <lineage>
        <taxon>Bacteria</taxon>
        <taxon>Pseudomonadati</taxon>
        <taxon>Bacteroidota</taxon>
        <taxon>Sphingobacteriia</taxon>
        <taxon>Sphingobacteriales</taxon>
        <taxon>Sphingobacteriaceae</taxon>
        <taxon>Mucilaginibacter</taxon>
    </lineage>
</organism>
<protein>
    <recommendedName>
        <fullName evidence="4">Lipoprotein SmpA/OmlA domain-containing protein</fullName>
    </recommendedName>
</protein>
<gene>
    <name evidence="2" type="ORF">ACFS5N_08250</name>
</gene>
<evidence type="ECO:0000256" key="1">
    <source>
        <dbReference type="SAM" id="SignalP"/>
    </source>
</evidence>
<comment type="caution">
    <text evidence="2">The sequence shown here is derived from an EMBL/GenBank/DDBJ whole genome shotgun (WGS) entry which is preliminary data.</text>
</comment>
<sequence>MMTKKLSLQALACLLALATFTGCKHNKFTRANWHYGDGLDFPLRNEILEDLLQNHHIKGLNYRQVIDSLGSPQRRDSLKFTYQILDNSYEFGRKAPIHKKNLILYFNKDSVVVRTEVYDHTDPEKKK</sequence>
<keyword evidence="3" id="KW-1185">Reference proteome</keyword>
<reference evidence="3" key="1">
    <citation type="journal article" date="2019" name="Int. J. Syst. Evol. Microbiol.">
        <title>The Global Catalogue of Microorganisms (GCM) 10K type strain sequencing project: providing services to taxonomists for standard genome sequencing and annotation.</title>
        <authorList>
            <consortium name="The Broad Institute Genomics Platform"/>
            <consortium name="The Broad Institute Genome Sequencing Center for Infectious Disease"/>
            <person name="Wu L."/>
            <person name="Ma J."/>
        </authorList>
    </citation>
    <scope>NUCLEOTIDE SEQUENCE [LARGE SCALE GENOMIC DNA]</scope>
    <source>
        <strain evidence="3">KCTC 22437</strain>
    </source>
</reference>
<proteinExistence type="predicted"/>
<dbReference type="RefSeq" id="WP_377184154.1">
    <property type="nucleotide sequence ID" value="NZ_JBHUPD010000002.1"/>
</dbReference>
<dbReference type="Proteomes" id="UP001597557">
    <property type="component" value="Unassembled WGS sequence"/>
</dbReference>
<dbReference type="PROSITE" id="PS51257">
    <property type="entry name" value="PROKAR_LIPOPROTEIN"/>
    <property type="match status" value="1"/>
</dbReference>
<name>A0ABW5YAP1_9SPHI</name>
<evidence type="ECO:0000313" key="3">
    <source>
        <dbReference type="Proteomes" id="UP001597557"/>
    </source>
</evidence>